<reference evidence="2 3" key="1">
    <citation type="submission" date="2024-01" db="EMBL/GenBank/DDBJ databases">
        <authorList>
            <person name="Allen C."/>
            <person name="Tagirdzhanova G."/>
        </authorList>
    </citation>
    <scope>NUCLEOTIDE SEQUENCE [LARGE SCALE GENOMIC DNA]</scope>
</reference>
<organism evidence="2 3">
    <name type="scientific">Sporothrix curviconia</name>
    <dbReference type="NCBI Taxonomy" id="1260050"/>
    <lineage>
        <taxon>Eukaryota</taxon>
        <taxon>Fungi</taxon>
        <taxon>Dikarya</taxon>
        <taxon>Ascomycota</taxon>
        <taxon>Pezizomycotina</taxon>
        <taxon>Sordariomycetes</taxon>
        <taxon>Sordariomycetidae</taxon>
        <taxon>Ophiostomatales</taxon>
        <taxon>Ophiostomataceae</taxon>
        <taxon>Sporothrix</taxon>
    </lineage>
</organism>
<evidence type="ECO:0000313" key="2">
    <source>
        <dbReference type="EMBL" id="CAK7230719.1"/>
    </source>
</evidence>
<protein>
    <submittedName>
        <fullName evidence="2">Uncharacterized protein</fullName>
    </submittedName>
</protein>
<feature type="compositionally biased region" description="Polar residues" evidence="1">
    <location>
        <begin position="136"/>
        <end position="148"/>
    </location>
</feature>
<evidence type="ECO:0000256" key="1">
    <source>
        <dbReference type="SAM" id="MobiDB-lite"/>
    </source>
</evidence>
<accession>A0ABP0CF85</accession>
<feature type="region of interest" description="Disordered" evidence="1">
    <location>
        <begin position="87"/>
        <end position="156"/>
    </location>
</feature>
<keyword evidence="3" id="KW-1185">Reference proteome</keyword>
<feature type="region of interest" description="Disordered" evidence="1">
    <location>
        <begin position="1"/>
        <end position="23"/>
    </location>
</feature>
<sequence length="178" mass="19068">MSDIASQDAPTEGPINPGFPDPNPQEAMLFFCMIKNLQSQADIDWDAVAMDSGFKNAAVAKSPQKRFYQIKQKLGLDGRAALALKGSRKPRGCKAADGHTLDKKPTKVTKRRKATTAASGADSNDTPVQCRRSVTEAPSDSGCEQKSSLCKDEDGYPGCLVVGFLKNEEDADDDEGGI</sequence>
<dbReference type="Proteomes" id="UP001642405">
    <property type="component" value="Unassembled WGS sequence"/>
</dbReference>
<name>A0ABP0CF85_9PEZI</name>
<comment type="caution">
    <text evidence="2">The sequence shown here is derived from an EMBL/GenBank/DDBJ whole genome shotgun (WGS) entry which is preliminary data.</text>
</comment>
<feature type="compositionally biased region" description="Basic and acidic residues" evidence="1">
    <location>
        <begin position="94"/>
        <end position="105"/>
    </location>
</feature>
<gene>
    <name evidence="2" type="ORF">SCUCBS95973_007667</name>
</gene>
<proteinExistence type="predicted"/>
<evidence type="ECO:0000313" key="3">
    <source>
        <dbReference type="Proteomes" id="UP001642405"/>
    </source>
</evidence>
<dbReference type="EMBL" id="CAWUHB010000055">
    <property type="protein sequence ID" value="CAK7230719.1"/>
    <property type="molecule type" value="Genomic_DNA"/>
</dbReference>